<evidence type="ECO:0000313" key="4">
    <source>
        <dbReference type="Proteomes" id="UP000093694"/>
    </source>
</evidence>
<dbReference type="EMBL" id="LITQ01000012">
    <property type="protein sequence ID" value="OAA93435.1"/>
    <property type="molecule type" value="Genomic_DNA"/>
</dbReference>
<reference evidence="1 3" key="1">
    <citation type="journal article" date="2015" name="Biotechnol. Bioeng.">
        <title>Genome sequence and phenotypic characterization of Caulobacter segnis.</title>
        <authorList>
            <person name="Patel S."/>
            <person name="Fletcher B."/>
            <person name="Scott D.C."/>
            <person name="Ely B."/>
        </authorList>
    </citation>
    <scope>NUCLEOTIDE SEQUENCE [LARGE SCALE GENOMIC DNA]</scope>
    <source>
        <strain evidence="1 3">PS02</strain>
    </source>
</reference>
<dbReference type="PATRIC" id="fig|1705578.3.peg.4298"/>
<dbReference type="Proteomes" id="UP000093694">
    <property type="component" value="Unassembled WGS sequence"/>
</dbReference>
<evidence type="ECO:0000313" key="2">
    <source>
        <dbReference type="EMBL" id="OBR96224.1"/>
    </source>
</evidence>
<proteinExistence type="predicted"/>
<reference evidence="2 4" key="2">
    <citation type="journal article" date="2016" name="Front. Microbiol.">
        <title>Industrial Acetogenic Biocatalysts: A Comparative Metabolic and Genomic Analysis.</title>
        <authorList>
            <person name="Bengelsdorf F."/>
            <person name="Poehlein A."/>
            <person name="Sonja S."/>
            <person name="Erz C."/>
            <person name="Hummel T."/>
            <person name="Hoffmeister S."/>
            <person name="Daniel R."/>
            <person name="Durre P."/>
        </authorList>
    </citation>
    <scope>NUCLEOTIDE SEQUENCE [LARGE SCALE GENOMIC DNA]</scope>
    <source>
        <strain evidence="2 4">PTA-10522</strain>
    </source>
</reference>
<evidence type="ECO:0000313" key="3">
    <source>
        <dbReference type="Proteomes" id="UP000077384"/>
    </source>
</evidence>
<organism evidence="1 3">
    <name type="scientific">Clostridium coskatii</name>
    <dbReference type="NCBI Taxonomy" id="1705578"/>
    <lineage>
        <taxon>Bacteria</taxon>
        <taxon>Bacillati</taxon>
        <taxon>Bacillota</taxon>
        <taxon>Clostridia</taxon>
        <taxon>Eubacteriales</taxon>
        <taxon>Clostridiaceae</taxon>
        <taxon>Clostridium</taxon>
    </lineage>
</organism>
<sequence>MPRSRRTKRIKKNKKFKTTTLICFTLVIIVTSFCSYKFHLQKKLTNSVEVSASANSHKTKKTQDAIPKNALNSIPETTDSQNKDLRKFPYPYSSMLAICSDIDDGTLEEFKTYHKFLNTKSETSYGQGLGLDIGDSFWMYMGDNSNSVVDVHGRHNVKSIMTFFNGTSQTEKHNADEITHYIKSGWIDCIHTFGDFSTENQRGTLFNRNLAENAWNVLNSANLKQTVWINHGNKANKQNFGAYGTGNFMSYQQGDNPKSPYYHTDITLKSGIKYVWNSWSDHKFGHNYPLYEISLRDGKKVWGFHRYTNDLVNNKIDWIWTPKYIHKQLTKANLDSIVNNKQYSIVAQHLGIDTEDLFTQDNISSLRLLKEYQDNNKILVAKTSRVLNYADIHKYLTYQKLTQNGKTYINITSINDPIFGRCIPTIDAIRGITFYCDNPKNTVLLINKSKIDNYDLKVNPKDETGKVSISIKWFKPDYKDYTQK</sequence>
<evidence type="ECO:0000313" key="1">
    <source>
        <dbReference type="EMBL" id="OAA93435.1"/>
    </source>
</evidence>
<name>A0A162JCR4_9CLOT</name>
<gene>
    <name evidence="2" type="ORF">CLCOS_09220</name>
    <name evidence="1" type="ORF">WX73_04185</name>
</gene>
<protein>
    <submittedName>
        <fullName evidence="1">Uncharacterized protein</fullName>
    </submittedName>
</protein>
<keyword evidence="4" id="KW-1185">Reference proteome</keyword>
<dbReference type="AlphaFoldDB" id="A0A162JCR4"/>
<dbReference type="EMBL" id="LROR01000034">
    <property type="protein sequence ID" value="OBR96224.1"/>
    <property type="molecule type" value="Genomic_DNA"/>
</dbReference>
<comment type="caution">
    <text evidence="1">The sequence shown here is derived from an EMBL/GenBank/DDBJ whole genome shotgun (WGS) entry which is preliminary data.</text>
</comment>
<accession>A0A162JCR4</accession>
<dbReference type="Proteomes" id="UP000077384">
    <property type="component" value="Unassembled WGS sequence"/>
</dbReference>
<dbReference type="RefSeq" id="WP_063600829.1">
    <property type="nucleotide sequence ID" value="NZ_LITQ01000012.1"/>
</dbReference>